<protein>
    <recommendedName>
        <fullName evidence="2">Thymocyte nuclear protein 1</fullName>
    </recommendedName>
</protein>
<feature type="domain" description="EVE" evidence="8">
    <location>
        <begin position="224"/>
        <end position="382"/>
    </location>
</feature>
<evidence type="ECO:0000256" key="6">
    <source>
        <dbReference type="ARBA" id="ARBA00023242"/>
    </source>
</evidence>
<dbReference type="GO" id="GO:0003677">
    <property type="term" value="F:DNA binding"/>
    <property type="evidence" value="ECO:0007669"/>
    <property type="project" value="UniProtKB-KW"/>
</dbReference>
<dbReference type="Pfam" id="PF02178">
    <property type="entry name" value="AT_hook"/>
    <property type="match status" value="6"/>
</dbReference>
<dbReference type="InterPro" id="IPR017956">
    <property type="entry name" value="AT_hook_DNA-bd_motif"/>
</dbReference>
<dbReference type="PANTHER" id="PTHR14087">
    <property type="entry name" value="THYMOCYTE NUCLEAR PROTEIN 1"/>
    <property type="match status" value="1"/>
</dbReference>
<dbReference type="GeneID" id="81594365"/>
<evidence type="ECO:0000256" key="5">
    <source>
        <dbReference type="ARBA" id="ARBA00023125"/>
    </source>
</evidence>
<dbReference type="Pfam" id="PF01878">
    <property type="entry name" value="EVE"/>
    <property type="match status" value="1"/>
</dbReference>
<dbReference type="InterPro" id="IPR015947">
    <property type="entry name" value="PUA-like_sf"/>
</dbReference>
<sequence>MPPKRKSEVTTMAGESINSPSKRVRNDAPNILASGTGASSIADSPQTGEKRKRGRPRKTPEESTPKASDEPKRGRGRPRKVLSEADLAAAAAASSAVKRGRGRPRKEPGTATATPSTTPKKKDGRGRPRKEPGTTTATPSTAPKKKDGRGRPRKVPASAPTTPGVTPKKKDGRGRPRKSLPANGTASVVEPKAEDKVAEEKPVTEPITEFTTESAPLIDTGRSYWLMKAEPESRMEKGVDVKFSIDDLAAAKEPEPWDGVRNPVARNIMKEMKLGDYAFFYHSNCKVPGVVGVMEIVKEHSTDESAFDPKHPYYDPKSSRDAPKWVAVHVEFRRKFDKQVTLHDLKAHAQPGKGLENLQTLKQSRLSVSSVTPAQWKYILELAGEDPQANS</sequence>
<dbReference type="CDD" id="cd21133">
    <property type="entry name" value="EVE"/>
    <property type="match status" value="1"/>
</dbReference>
<dbReference type="GO" id="GO:0005634">
    <property type="term" value="C:nucleus"/>
    <property type="evidence" value="ECO:0007669"/>
    <property type="project" value="UniProtKB-SubCell"/>
</dbReference>
<dbReference type="PROSITE" id="PS00354">
    <property type="entry name" value="HMGI_Y"/>
    <property type="match status" value="1"/>
</dbReference>
<comment type="subcellular location">
    <subcellularLocation>
        <location evidence="1">Nucleus</location>
    </subcellularLocation>
</comment>
<dbReference type="RefSeq" id="XP_056771889.1">
    <property type="nucleotide sequence ID" value="XM_056904122.1"/>
</dbReference>
<evidence type="ECO:0000256" key="1">
    <source>
        <dbReference type="ARBA" id="ARBA00004123"/>
    </source>
</evidence>
<feature type="compositionally biased region" description="Basic and acidic residues" evidence="7">
    <location>
        <begin position="58"/>
        <end position="73"/>
    </location>
</feature>
<dbReference type="Proteomes" id="UP001213681">
    <property type="component" value="Unassembled WGS sequence"/>
</dbReference>
<dbReference type="InterPro" id="IPR000637">
    <property type="entry name" value="HMGI/Y_DNA-bd_CS"/>
</dbReference>
<dbReference type="PRINTS" id="PR00930">
    <property type="entry name" value="HIGHMOBLTYIY"/>
</dbReference>
<dbReference type="PRINTS" id="PR00929">
    <property type="entry name" value="ATHOOK"/>
</dbReference>
<dbReference type="FunFam" id="3.10.590.10:FF:000003">
    <property type="entry name" value="Thymocyte nuclear protein 1"/>
    <property type="match status" value="1"/>
</dbReference>
<dbReference type="PANTHER" id="PTHR14087:SF7">
    <property type="entry name" value="THYMOCYTE NUCLEAR PROTEIN 1"/>
    <property type="match status" value="1"/>
</dbReference>
<comment type="caution">
    <text evidence="9">The sequence shown here is derived from an EMBL/GenBank/DDBJ whole genome shotgun (WGS) entry which is preliminary data.</text>
</comment>
<dbReference type="InterPro" id="IPR002740">
    <property type="entry name" value="EVE_domain"/>
</dbReference>
<keyword evidence="6" id="KW-0539">Nucleus</keyword>
<dbReference type="AlphaFoldDB" id="A0AAD6G959"/>
<evidence type="ECO:0000313" key="10">
    <source>
        <dbReference type="Proteomes" id="UP001213681"/>
    </source>
</evidence>
<feature type="compositionally biased region" description="Basic and acidic residues" evidence="7">
    <location>
        <begin position="191"/>
        <end position="203"/>
    </location>
</feature>
<evidence type="ECO:0000259" key="8">
    <source>
        <dbReference type="Pfam" id="PF01878"/>
    </source>
</evidence>
<reference evidence="9" key="1">
    <citation type="submission" date="2022-12" db="EMBL/GenBank/DDBJ databases">
        <authorList>
            <person name="Petersen C."/>
        </authorList>
    </citation>
    <scope>NUCLEOTIDE SEQUENCE</scope>
    <source>
        <strain evidence="9">IBT 16125</strain>
    </source>
</reference>
<evidence type="ECO:0000256" key="2">
    <source>
        <dbReference type="ARBA" id="ARBA00014654"/>
    </source>
</evidence>
<gene>
    <name evidence="9" type="ORF">N7458_000728</name>
</gene>
<organism evidence="9 10">
    <name type="scientific">Penicillium daleae</name>
    <dbReference type="NCBI Taxonomy" id="63821"/>
    <lineage>
        <taxon>Eukaryota</taxon>
        <taxon>Fungi</taxon>
        <taxon>Dikarya</taxon>
        <taxon>Ascomycota</taxon>
        <taxon>Pezizomycotina</taxon>
        <taxon>Eurotiomycetes</taxon>
        <taxon>Eurotiomycetidae</taxon>
        <taxon>Eurotiales</taxon>
        <taxon>Aspergillaceae</taxon>
        <taxon>Penicillium</taxon>
    </lineage>
</organism>
<feature type="region of interest" description="Disordered" evidence="7">
    <location>
        <begin position="1"/>
        <end position="214"/>
    </location>
</feature>
<keyword evidence="3" id="KW-0597">Phosphoprotein</keyword>
<feature type="compositionally biased region" description="Low complexity" evidence="7">
    <location>
        <begin position="109"/>
        <end position="118"/>
    </location>
</feature>
<evidence type="ECO:0000256" key="4">
    <source>
        <dbReference type="ARBA" id="ARBA00022737"/>
    </source>
</evidence>
<feature type="compositionally biased region" description="Low complexity" evidence="7">
    <location>
        <begin position="133"/>
        <end position="142"/>
    </location>
</feature>
<dbReference type="InterPro" id="IPR047197">
    <property type="entry name" value="THYN1-like_EVE"/>
</dbReference>
<dbReference type="SMART" id="SM00384">
    <property type="entry name" value="AT_hook"/>
    <property type="match status" value="6"/>
</dbReference>
<name>A0AAD6G959_9EURO</name>
<keyword evidence="5" id="KW-0238">DNA-binding</keyword>
<dbReference type="InterPro" id="IPR000116">
    <property type="entry name" value="HMGA"/>
</dbReference>
<keyword evidence="4" id="KW-0677">Repeat</keyword>
<evidence type="ECO:0000256" key="7">
    <source>
        <dbReference type="SAM" id="MobiDB-lite"/>
    </source>
</evidence>
<dbReference type="EMBL" id="JAPVEA010000001">
    <property type="protein sequence ID" value="KAJ5465042.1"/>
    <property type="molecule type" value="Genomic_DNA"/>
</dbReference>
<dbReference type="SUPFAM" id="SSF88697">
    <property type="entry name" value="PUA domain-like"/>
    <property type="match status" value="1"/>
</dbReference>
<feature type="compositionally biased region" description="Polar residues" evidence="7">
    <location>
        <begin position="36"/>
        <end position="47"/>
    </location>
</feature>
<evidence type="ECO:0000313" key="9">
    <source>
        <dbReference type="EMBL" id="KAJ5465042.1"/>
    </source>
</evidence>
<proteinExistence type="predicted"/>
<dbReference type="GO" id="GO:0006355">
    <property type="term" value="P:regulation of DNA-templated transcription"/>
    <property type="evidence" value="ECO:0007669"/>
    <property type="project" value="InterPro"/>
</dbReference>
<reference evidence="9" key="2">
    <citation type="journal article" date="2023" name="IMA Fungus">
        <title>Comparative genomic study of the Penicillium genus elucidates a diverse pangenome and 15 lateral gene transfer events.</title>
        <authorList>
            <person name="Petersen C."/>
            <person name="Sorensen T."/>
            <person name="Nielsen M.R."/>
            <person name="Sondergaard T.E."/>
            <person name="Sorensen J.L."/>
            <person name="Fitzpatrick D.A."/>
            <person name="Frisvad J.C."/>
            <person name="Nielsen K.L."/>
        </authorList>
    </citation>
    <scope>NUCLEOTIDE SEQUENCE</scope>
    <source>
        <strain evidence="9">IBT 16125</strain>
    </source>
</reference>
<dbReference type="InterPro" id="IPR052181">
    <property type="entry name" value="5hmC_binding"/>
</dbReference>
<accession>A0AAD6G959</accession>
<dbReference type="GO" id="GO:0000785">
    <property type="term" value="C:chromatin"/>
    <property type="evidence" value="ECO:0007669"/>
    <property type="project" value="InterPro"/>
</dbReference>
<dbReference type="Gene3D" id="3.10.590.10">
    <property type="entry name" value="ph1033 like domains"/>
    <property type="match status" value="1"/>
</dbReference>
<evidence type="ECO:0000256" key="3">
    <source>
        <dbReference type="ARBA" id="ARBA00022553"/>
    </source>
</evidence>
<keyword evidence="10" id="KW-1185">Reference proteome</keyword>